<keyword evidence="3" id="KW-0663">Pyridoxal phosphate</keyword>
<dbReference type="AlphaFoldDB" id="A0A8S1JH31"/>
<evidence type="ECO:0000256" key="3">
    <source>
        <dbReference type="ARBA" id="ARBA00022898"/>
    </source>
</evidence>
<accession>A0A8S1JH31</accession>
<sequence>RGYNVEETPVSVHEALEADEVFTAGTAVVVSPVGSLTYKGKKHVYGDGKNPTPIALEIYQALTDIQTERAEDPFGWVHPVC</sequence>
<feature type="non-terminal residue" evidence="4">
    <location>
        <position position="1"/>
    </location>
</feature>
<evidence type="ECO:0000256" key="1">
    <source>
        <dbReference type="ARBA" id="ARBA00001933"/>
    </source>
</evidence>
<dbReference type="SUPFAM" id="SSF56752">
    <property type="entry name" value="D-aminoacid aminotransferase-like PLP-dependent enzymes"/>
    <property type="match status" value="1"/>
</dbReference>
<dbReference type="InterPro" id="IPR005786">
    <property type="entry name" value="B_amino_transII"/>
</dbReference>
<organism evidence="4 5">
    <name type="scientific">Ostreobium quekettii</name>
    <dbReference type="NCBI Taxonomy" id="121088"/>
    <lineage>
        <taxon>Eukaryota</taxon>
        <taxon>Viridiplantae</taxon>
        <taxon>Chlorophyta</taxon>
        <taxon>core chlorophytes</taxon>
        <taxon>Ulvophyceae</taxon>
        <taxon>TCBD clade</taxon>
        <taxon>Bryopsidales</taxon>
        <taxon>Ostreobineae</taxon>
        <taxon>Ostreobiaceae</taxon>
        <taxon>Ostreobium</taxon>
    </lineage>
</organism>
<evidence type="ECO:0000313" key="5">
    <source>
        <dbReference type="Proteomes" id="UP000708148"/>
    </source>
</evidence>
<comment type="caution">
    <text evidence="4">The sequence shown here is derived from an EMBL/GenBank/DDBJ whole genome shotgun (WGS) entry which is preliminary data.</text>
</comment>
<comment type="cofactor">
    <cofactor evidence="1">
        <name>pyridoxal 5'-phosphate</name>
        <dbReference type="ChEBI" id="CHEBI:597326"/>
    </cofactor>
</comment>
<evidence type="ECO:0000313" key="4">
    <source>
        <dbReference type="EMBL" id="CAD7703521.1"/>
    </source>
</evidence>
<dbReference type="InterPro" id="IPR036038">
    <property type="entry name" value="Aminotransferase-like"/>
</dbReference>
<dbReference type="Gene3D" id="3.20.10.10">
    <property type="entry name" value="D-amino Acid Aminotransferase, subunit A, domain 2"/>
    <property type="match status" value="1"/>
</dbReference>
<dbReference type="PANTHER" id="PTHR42825:SF2">
    <property type="entry name" value="BRANCHED-CHAIN-AMINO-ACID AMINOTRANSFERASE 3, CHLOROPLASTIC-RELATED"/>
    <property type="match status" value="1"/>
</dbReference>
<name>A0A8S1JH31_9CHLO</name>
<keyword evidence="5" id="KW-1185">Reference proteome</keyword>
<dbReference type="EMBL" id="CAJHUC010002278">
    <property type="protein sequence ID" value="CAD7703521.1"/>
    <property type="molecule type" value="Genomic_DNA"/>
</dbReference>
<reference evidence="4" key="1">
    <citation type="submission" date="2020-12" db="EMBL/GenBank/DDBJ databases">
        <authorList>
            <person name="Iha C."/>
        </authorList>
    </citation>
    <scope>NUCLEOTIDE SEQUENCE</scope>
</reference>
<evidence type="ECO:0000256" key="2">
    <source>
        <dbReference type="ARBA" id="ARBA00009320"/>
    </source>
</evidence>
<dbReference type="GO" id="GO:0004084">
    <property type="term" value="F:branched-chain-amino-acid transaminase activity"/>
    <property type="evidence" value="ECO:0007669"/>
    <property type="project" value="InterPro"/>
</dbReference>
<dbReference type="GO" id="GO:0009081">
    <property type="term" value="P:branched-chain amino acid metabolic process"/>
    <property type="evidence" value="ECO:0007669"/>
    <property type="project" value="InterPro"/>
</dbReference>
<evidence type="ECO:0008006" key="6">
    <source>
        <dbReference type="Google" id="ProtNLM"/>
    </source>
</evidence>
<gene>
    <name evidence="4" type="ORF">OSTQU699_LOCUS8878</name>
</gene>
<dbReference type="Proteomes" id="UP000708148">
    <property type="component" value="Unassembled WGS sequence"/>
</dbReference>
<dbReference type="InterPro" id="IPR043132">
    <property type="entry name" value="BCAT-like_C"/>
</dbReference>
<dbReference type="PANTHER" id="PTHR42825">
    <property type="entry name" value="AMINO ACID AMINOTRANSFERASE"/>
    <property type="match status" value="1"/>
</dbReference>
<protein>
    <recommendedName>
        <fullName evidence="6">Branched chain amino acid aminotransferase</fullName>
    </recommendedName>
</protein>
<comment type="similarity">
    <text evidence="2">Belongs to the class-IV pyridoxal-phosphate-dependent aminotransferase family.</text>
</comment>
<proteinExistence type="inferred from homology"/>
<dbReference type="OrthoDB" id="409992at2759"/>